<name>A0A8J9UP69_9NEOP</name>
<dbReference type="AlphaFoldDB" id="A0A8J9UP69"/>
<proteinExistence type="predicted"/>
<organism evidence="1 2">
    <name type="scientific">Brenthis ino</name>
    <name type="common">lesser marbled fritillary</name>
    <dbReference type="NCBI Taxonomy" id="405034"/>
    <lineage>
        <taxon>Eukaryota</taxon>
        <taxon>Metazoa</taxon>
        <taxon>Ecdysozoa</taxon>
        <taxon>Arthropoda</taxon>
        <taxon>Hexapoda</taxon>
        <taxon>Insecta</taxon>
        <taxon>Pterygota</taxon>
        <taxon>Neoptera</taxon>
        <taxon>Endopterygota</taxon>
        <taxon>Lepidoptera</taxon>
        <taxon>Glossata</taxon>
        <taxon>Ditrysia</taxon>
        <taxon>Papilionoidea</taxon>
        <taxon>Nymphalidae</taxon>
        <taxon>Heliconiinae</taxon>
        <taxon>Argynnini</taxon>
        <taxon>Brenthis</taxon>
    </lineage>
</organism>
<evidence type="ECO:0000313" key="1">
    <source>
        <dbReference type="EMBL" id="CAH0723906.1"/>
    </source>
</evidence>
<evidence type="ECO:0000313" key="2">
    <source>
        <dbReference type="Proteomes" id="UP000838878"/>
    </source>
</evidence>
<dbReference type="Proteomes" id="UP000838878">
    <property type="component" value="Chromosome 4"/>
</dbReference>
<keyword evidence="2" id="KW-1185">Reference proteome</keyword>
<protein>
    <submittedName>
        <fullName evidence="1">Uncharacterized protein</fullName>
    </submittedName>
</protein>
<feature type="non-terminal residue" evidence="1">
    <location>
        <position position="73"/>
    </location>
</feature>
<dbReference type="EMBL" id="OV170224">
    <property type="protein sequence ID" value="CAH0723906.1"/>
    <property type="molecule type" value="Genomic_DNA"/>
</dbReference>
<dbReference type="OrthoDB" id="6159439at2759"/>
<accession>A0A8J9UP69</accession>
<sequence>MLTGRSERDGRVSCSEPVFALSKFGKPVIVIGQYRYNKYSRAKGPKAQWIQPADRLQVAPPAVDVLQEDHDHM</sequence>
<gene>
    <name evidence="1" type="ORF">BINO364_LOCUS9674</name>
</gene>
<reference evidence="1" key="1">
    <citation type="submission" date="2021-12" db="EMBL/GenBank/DDBJ databases">
        <authorList>
            <person name="Martin H S."/>
        </authorList>
    </citation>
    <scope>NUCLEOTIDE SEQUENCE</scope>
</reference>